<evidence type="ECO:0000259" key="2">
    <source>
        <dbReference type="Pfam" id="PF07859"/>
    </source>
</evidence>
<dbReference type="Proteomes" id="UP001476247">
    <property type="component" value="Unassembled WGS sequence"/>
</dbReference>
<dbReference type="EMBL" id="BAABUJ010000007">
    <property type="protein sequence ID" value="GAA5797183.1"/>
    <property type="molecule type" value="Genomic_DNA"/>
</dbReference>
<name>A0ABP9XSL4_9FUNG</name>
<evidence type="ECO:0000256" key="1">
    <source>
        <dbReference type="ARBA" id="ARBA00022801"/>
    </source>
</evidence>
<dbReference type="PANTHER" id="PTHR48081:SF8">
    <property type="entry name" value="ALPHA_BETA HYDROLASE FOLD-3 DOMAIN-CONTAINING PROTEIN-RELATED"/>
    <property type="match status" value="1"/>
</dbReference>
<keyword evidence="1" id="KW-0378">Hydrolase</keyword>
<proteinExistence type="predicted"/>
<gene>
    <name evidence="3" type="ORF">HPULCUR_002562</name>
</gene>
<dbReference type="SUPFAM" id="SSF53474">
    <property type="entry name" value="alpha/beta-Hydrolases"/>
    <property type="match status" value="1"/>
</dbReference>
<dbReference type="PANTHER" id="PTHR48081">
    <property type="entry name" value="AB HYDROLASE SUPERFAMILY PROTEIN C4A8.06C"/>
    <property type="match status" value="1"/>
</dbReference>
<dbReference type="InterPro" id="IPR013094">
    <property type="entry name" value="AB_hydrolase_3"/>
</dbReference>
<dbReference type="Pfam" id="PF07859">
    <property type="entry name" value="Abhydrolase_3"/>
    <property type="match status" value="1"/>
</dbReference>
<dbReference type="InterPro" id="IPR050300">
    <property type="entry name" value="GDXG_lipolytic_enzyme"/>
</dbReference>
<organism evidence="3 4">
    <name type="scientific">Helicostylum pulchrum</name>
    <dbReference type="NCBI Taxonomy" id="562976"/>
    <lineage>
        <taxon>Eukaryota</taxon>
        <taxon>Fungi</taxon>
        <taxon>Fungi incertae sedis</taxon>
        <taxon>Mucoromycota</taxon>
        <taxon>Mucoromycotina</taxon>
        <taxon>Mucoromycetes</taxon>
        <taxon>Mucorales</taxon>
        <taxon>Mucorineae</taxon>
        <taxon>Mucoraceae</taxon>
        <taxon>Helicostylum</taxon>
    </lineage>
</organism>
<reference evidence="3 4" key="1">
    <citation type="submission" date="2024-04" db="EMBL/GenBank/DDBJ databases">
        <title>genome sequences of Mucor flavus KT1a and Helicostylum pulchrum KT1b strains isolation_sourced from the surface of a dry-aged beef.</title>
        <authorList>
            <person name="Toyotome T."/>
            <person name="Hosono M."/>
            <person name="Torimaru M."/>
            <person name="Fukuda K."/>
            <person name="Mikami N."/>
        </authorList>
    </citation>
    <scope>NUCLEOTIDE SEQUENCE [LARGE SCALE GENOMIC DNA]</scope>
    <source>
        <strain evidence="3 4">KT1b</strain>
    </source>
</reference>
<accession>A0ABP9XSL4</accession>
<dbReference type="InterPro" id="IPR029058">
    <property type="entry name" value="AB_hydrolase_fold"/>
</dbReference>
<evidence type="ECO:0000313" key="4">
    <source>
        <dbReference type="Proteomes" id="UP001476247"/>
    </source>
</evidence>
<keyword evidence="4" id="KW-1185">Reference proteome</keyword>
<feature type="domain" description="Alpha/beta hydrolase fold-3" evidence="2">
    <location>
        <begin position="84"/>
        <end position="295"/>
    </location>
</feature>
<dbReference type="Gene3D" id="3.40.50.1820">
    <property type="entry name" value="alpha/beta hydrolase"/>
    <property type="match status" value="1"/>
</dbReference>
<comment type="caution">
    <text evidence="3">The sequence shown here is derived from an EMBL/GenBank/DDBJ whole genome shotgun (WGS) entry which is preliminary data.</text>
</comment>
<sequence length="321" mass="35208">MTVSPKLIPSAQAFVSTFRTSVDYTGVPIQYLRDNASPMLSDDIPRPKVVIEKMKIPCYTDGHLIPVDVYRPASAYADEILPVLVYFPGGAFTLPPQGAHPYLATKLAGETHCAVFFVNYSLSPEVKFPVATEECYSVIKYVSNPEHAKASRIDPIRVAVGGDSAGGNLAIITTLLAKQRNLENKIKYQVLYYPATDASLSSESYKQFADGYFLTKAGVEYHIKKYLSSDEDKNNRFAFPVNATVEDLIGLPAGLLVTAEADVLRDEGEDYARKLLEANVPVSSFRVLGTVHGFMSVAPLHSTETLQIIDLTTSALRKIFS</sequence>
<evidence type="ECO:0000313" key="3">
    <source>
        <dbReference type="EMBL" id="GAA5797183.1"/>
    </source>
</evidence>
<protein>
    <recommendedName>
        <fullName evidence="2">Alpha/beta hydrolase fold-3 domain-containing protein</fullName>
    </recommendedName>
</protein>